<dbReference type="KEGG" id="ctp:CTRG_04477"/>
<reference evidence="2 3" key="1">
    <citation type="journal article" date="2009" name="Nature">
        <title>Evolution of pathogenicity and sexual reproduction in eight Candida genomes.</title>
        <authorList>
            <person name="Butler G."/>
            <person name="Rasmussen M.D."/>
            <person name="Lin M.F."/>
            <person name="Santos M.A."/>
            <person name="Sakthikumar S."/>
            <person name="Munro C.A."/>
            <person name="Rheinbay E."/>
            <person name="Grabherr M."/>
            <person name="Forche A."/>
            <person name="Reedy J.L."/>
            <person name="Agrafioti I."/>
            <person name="Arnaud M.B."/>
            <person name="Bates S."/>
            <person name="Brown A.J."/>
            <person name="Brunke S."/>
            <person name="Costanzo M.C."/>
            <person name="Fitzpatrick D.A."/>
            <person name="de Groot P.W."/>
            <person name="Harris D."/>
            <person name="Hoyer L.L."/>
            <person name="Hube B."/>
            <person name="Klis F.M."/>
            <person name="Kodira C."/>
            <person name="Lennard N."/>
            <person name="Logue M.E."/>
            <person name="Martin R."/>
            <person name="Neiman A.M."/>
            <person name="Nikolaou E."/>
            <person name="Quail M.A."/>
            <person name="Quinn J."/>
            <person name="Santos M.C."/>
            <person name="Schmitzberger F.F."/>
            <person name="Sherlock G."/>
            <person name="Shah P."/>
            <person name="Silverstein K.A."/>
            <person name="Skrzypek M.S."/>
            <person name="Soll D."/>
            <person name="Staggs R."/>
            <person name="Stansfield I."/>
            <person name="Stumpf M.P."/>
            <person name="Sudbery P.E."/>
            <person name="Srikantha T."/>
            <person name="Zeng Q."/>
            <person name="Berman J."/>
            <person name="Berriman M."/>
            <person name="Heitman J."/>
            <person name="Gow N.A."/>
            <person name="Lorenz M.C."/>
            <person name="Birren B.W."/>
            <person name="Kellis M."/>
            <person name="Cuomo C.A."/>
        </authorList>
    </citation>
    <scope>NUCLEOTIDE SEQUENCE [LARGE SCALE GENOMIC DNA]</scope>
    <source>
        <strain evidence="3">ATCC MYA-3404 / T1</strain>
    </source>
</reference>
<evidence type="ECO:0000313" key="2">
    <source>
        <dbReference type="EMBL" id="EER31694.1"/>
    </source>
</evidence>
<feature type="region of interest" description="Disordered" evidence="1">
    <location>
        <begin position="621"/>
        <end position="738"/>
    </location>
</feature>
<accession>C5MEI4</accession>
<dbReference type="AlphaFoldDB" id="C5MEI4"/>
<feature type="compositionally biased region" description="Polar residues" evidence="1">
    <location>
        <begin position="621"/>
        <end position="635"/>
    </location>
</feature>
<evidence type="ECO:0000256" key="1">
    <source>
        <dbReference type="SAM" id="MobiDB-lite"/>
    </source>
</evidence>
<sequence length="780" mass="84590">MNAVSSFIPENETKIELRSLWDIFSMLFDFGDFMDPSDILSNDNFVSAQIMMDIISASVPEDETQIEVTQLYTILSDFYPVPDEPESSASGMVNWIESVEATEENSPSTIITTTSETEEKPQFTTLTTAIVESSKSIQIELSSLSSIVSSHFSSIETTKLTSIPSDTPSKPAPIVAQLMNVVSQYVPENETKIELRFLWDIFADFFDFGDFMDPSDILSNDNYITAQIMMEIISASVPEDETQIEVTQLYTILSDFYPVPDEPESITSGNVEPTSSVEEIDESIETDETKVIKSSISSMDPEITKESSSIDSSEFTTDLTVEESSIIASTSQTEYKKSVTTLLTSTSDSSIKSHTQLSSLVSRLSSHISSVETSQPTGAPINRPTTIAAIVKEIINIVSSYIPESDNSIDLDLLWSILIEYFNSKNLNKPNGDKDVESNNEDAQEIIHLISSSLPEDETQIEINYLASILSDFYTLPEEPKSITETDVLIESSNPIEEIIDAIESSTPFSTSSSSYFRIQSQDTSSNSQSQVALDTDASLVPSQTNVLELSSSSSSTSTSTSTSSSSFTSTLGRYSFTTNIISKTTSTSSVSTQGVSSVTQNGVLTNPSGEAAVINCEKQGTNCRPSPDATTQGQLGIGGSTNGVTITGPRNPDEQQHQQHNQQQQQQQQQGGLGISRGQSTDKEQNQENQNGAAGVANLTHNTRISTSENNNLNKPSQEQRESNQINNSGTSPARGMISAGNNIFEPTEVPEIPISISGGSINVPSSLIAILTAIIFIL</sequence>
<dbReference type="RefSeq" id="XP_002550179.1">
    <property type="nucleotide sequence ID" value="XM_002550133.1"/>
</dbReference>
<gene>
    <name evidence="2" type="ORF">CTRG_04477</name>
</gene>
<dbReference type="GeneID" id="8299846"/>
<dbReference type="EMBL" id="GG692400">
    <property type="protein sequence ID" value="EER31694.1"/>
    <property type="molecule type" value="Genomic_DNA"/>
</dbReference>
<evidence type="ECO:0000313" key="3">
    <source>
        <dbReference type="Proteomes" id="UP000002037"/>
    </source>
</evidence>
<dbReference type="VEuPathDB" id="FungiDB:CTRG_04477"/>
<dbReference type="Proteomes" id="UP000002037">
    <property type="component" value="Unassembled WGS sequence"/>
</dbReference>
<feature type="region of interest" description="Disordered" evidence="1">
    <location>
        <begin position="550"/>
        <end position="570"/>
    </location>
</feature>
<feature type="compositionally biased region" description="Low complexity" evidence="1">
    <location>
        <begin position="659"/>
        <end position="671"/>
    </location>
</feature>
<feature type="region of interest" description="Disordered" evidence="1">
    <location>
        <begin position="263"/>
        <end position="282"/>
    </location>
</feature>
<feature type="compositionally biased region" description="Polar residues" evidence="1">
    <location>
        <begin position="700"/>
        <end position="733"/>
    </location>
</feature>
<dbReference type="HOGENOM" id="CLU_359015_0_0_1"/>
<feature type="compositionally biased region" description="Low complexity" evidence="1">
    <location>
        <begin position="551"/>
        <end position="570"/>
    </location>
</feature>
<organism evidence="2 3">
    <name type="scientific">Candida tropicalis (strain ATCC MYA-3404 / T1)</name>
    <name type="common">Yeast</name>
    <dbReference type="NCBI Taxonomy" id="294747"/>
    <lineage>
        <taxon>Eukaryota</taxon>
        <taxon>Fungi</taxon>
        <taxon>Dikarya</taxon>
        <taxon>Ascomycota</taxon>
        <taxon>Saccharomycotina</taxon>
        <taxon>Pichiomycetes</taxon>
        <taxon>Debaryomycetaceae</taxon>
        <taxon>Candida/Lodderomyces clade</taxon>
        <taxon>Candida</taxon>
    </lineage>
</organism>
<proteinExistence type="predicted"/>
<name>C5MEI4_CANTT</name>
<keyword evidence="3" id="KW-1185">Reference proteome</keyword>
<protein>
    <submittedName>
        <fullName evidence="2">Uncharacterized protein</fullName>
    </submittedName>
</protein>